<reference evidence="1 2" key="1">
    <citation type="submission" date="2024-03" db="EMBL/GenBank/DDBJ databases">
        <title>Human intestinal bacterial collection.</title>
        <authorList>
            <person name="Pauvert C."/>
            <person name="Hitch T.C.A."/>
            <person name="Clavel T."/>
        </authorList>
    </citation>
    <scope>NUCLEOTIDE SEQUENCE [LARGE SCALE GENOMIC DNA]</scope>
    <source>
        <strain evidence="1 2">CLA-SR-H028</strain>
    </source>
</reference>
<evidence type="ECO:0000313" key="1">
    <source>
        <dbReference type="EMBL" id="MEQ2434520.1"/>
    </source>
</evidence>
<dbReference type="RefSeq" id="WP_148393961.1">
    <property type="nucleotide sequence ID" value="NZ_JBBMFP010000100.1"/>
</dbReference>
<accession>A0ABV1DX20</accession>
<evidence type="ECO:0000313" key="2">
    <source>
        <dbReference type="Proteomes" id="UP001457898"/>
    </source>
</evidence>
<dbReference type="Proteomes" id="UP001457898">
    <property type="component" value="Unassembled WGS sequence"/>
</dbReference>
<proteinExistence type="predicted"/>
<keyword evidence="2" id="KW-1185">Reference proteome</keyword>
<dbReference type="EMBL" id="JBBMFP010000100">
    <property type="protein sequence ID" value="MEQ2434520.1"/>
    <property type="molecule type" value="Genomic_DNA"/>
</dbReference>
<gene>
    <name evidence="1" type="ORF">WMO65_26400</name>
</gene>
<comment type="caution">
    <text evidence="1">The sequence shown here is derived from an EMBL/GenBank/DDBJ whole genome shotgun (WGS) entry which is preliminary data.</text>
</comment>
<name>A0ABV1DX20_9FIRM</name>
<protein>
    <submittedName>
        <fullName evidence="1">Uncharacterized protein</fullName>
    </submittedName>
</protein>
<organism evidence="1 2">
    <name type="scientific">Blautia caccae</name>
    <dbReference type="NCBI Taxonomy" id="3133175"/>
    <lineage>
        <taxon>Bacteria</taxon>
        <taxon>Bacillati</taxon>
        <taxon>Bacillota</taxon>
        <taxon>Clostridia</taxon>
        <taxon>Lachnospirales</taxon>
        <taxon>Lachnospiraceae</taxon>
        <taxon>Blautia</taxon>
    </lineage>
</organism>
<sequence length="150" mass="17341">MGKKKIVKQAESAKSSKMPKVVENPEGYLKKHPIWAFQRCDVNHEKWSIKNCKNFNEEILDKLISFEGQTWAEIQSASGGRRNGTNSHFEDIAILCKDAQRRIEELHLDIDQVFSLRLTATLRIYGILENGVFNVLWYDPNHEICPAVKR</sequence>